<dbReference type="PANTHER" id="PTHR45339:SF3">
    <property type="entry name" value="HISTIDINE KINASE"/>
    <property type="match status" value="1"/>
</dbReference>
<keyword evidence="1 2" id="KW-0597">Phosphoprotein</keyword>
<organism evidence="4 5">
    <name type="scientific">Saponaria officinalis</name>
    <name type="common">Common soapwort</name>
    <name type="synonym">Lychnis saponaria</name>
    <dbReference type="NCBI Taxonomy" id="3572"/>
    <lineage>
        <taxon>Eukaryota</taxon>
        <taxon>Viridiplantae</taxon>
        <taxon>Streptophyta</taxon>
        <taxon>Embryophyta</taxon>
        <taxon>Tracheophyta</taxon>
        <taxon>Spermatophyta</taxon>
        <taxon>Magnoliopsida</taxon>
        <taxon>eudicotyledons</taxon>
        <taxon>Gunneridae</taxon>
        <taxon>Pentapetalae</taxon>
        <taxon>Caryophyllales</taxon>
        <taxon>Caryophyllaceae</taxon>
        <taxon>Caryophylleae</taxon>
        <taxon>Saponaria</taxon>
    </lineage>
</organism>
<comment type="caution">
    <text evidence="4">The sequence shown here is derived from an EMBL/GenBank/DDBJ whole genome shotgun (WGS) entry which is preliminary data.</text>
</comment>
<evidence type="ECO:0000313" key="5">
    <source>
        <dbReference type="Proteomes" id="UP001443914"/>
    </source>
</evidence>
<dbReference type="GO" id="GO:0000160">
    <property type="term" value="P:phosphorelay signal transduction system"/>
    <property type="evidence" value="ECO:0007669"/>
    <property type="project" value="InterPro"/>
</dbReference>
<evidence type="ECO:0000256" key="2">
    <source>
        <dbReference type="PROSITE-ProRule" id="PRU00169"/>
    </source>
</evidence>
<dbReference type="EMBL" id="JBDFQZ010000006">
    <property type="protein sequence ID" value="KAK9713623.1"/>
    <property type="molecule type" value="Genomic_DNA"/>
</dbReference>
<feature type="modified residue" description="4-aspartylphosphate" evidence="2">
    <location>
        <position position="59"/>
    </location>
</feature>
<evidence type="ECO:0000256" key="1">
    <source>
        <dbReference type="ARBA" id="ARBA00022553"/>
    </source>
</evidence>
<dbReference type="CDD" id="cd17546">
    <property type="entry name" value="REC_hyHK_CKI1_RcsC-like"/>
    <property type="match status" value="1"/>
</dbReference>
<sequence length="130" mass="13768">MLEKVGAKVMAVGDGLQAVNSLKYALNSQGSCAAPPPFEDGNMGQYRPNFPPCDLILMDCQMPNMDGYKATKEIRKLEAGTGVHIPIVALTAHAMSSDEAKCLDVGMDAHLTKLMVSTILSLTGGNDLSL</sequence>
<dbReference type="PROSITE" id="PS50110">
    <property type="entry name" value="RESPONSE_REGULATORY"/>
    <property type="match status" value="1"/>
</dbReference>
<protein>
    <recommendedName>
        <fullName evidence="3">Response regulatory domain-containing protein</fullName>
    </recommendedName>
</protein>
<accession>A0AAW1K7I4</accession>
<proteinExistence type="predicted"/>
<dbReference type="SMART" id="SM00448">
    <property type="entry name" value="REC"/>
    <property type="match status" value="1"/>
</dbReference>
<dbReference type="InterPro" id="IPR001789">
    <property type="entry name" value="Sig_transdc_resp-reg_receiver"/>
</dbReference>
<feature type="domain" description="Response regulatory" evidence="3">
    <location>
        <begin position="1"/>
        <end position="128"/>
    </location>
</feature>
<evidence type="ECO:0000259" key="3">
    <source>
        <dbReference type="PROSITE" id="PS50110"/>
    </source>
</evidence>
<dbReference type="PANTHER" id="PTHR45339">
    <property type="entry name" value="HYBRID SIGNAL TRANSDUCTION HISTIDINE KINASE J"/>
    <property type="match status" value="1"/>
</dbReference>
<evidence type="ECO:0000313" key="4">
    <source>
        <dbReference type="EMBL" id="KAK9713623.1"/>
    </source>
</evidence>
<dbReference type="Pfam" id="PF00072">
    <property type="entry name" value="Response_reg"/>
    <property type="match status" value="1"/>
</dbReference>
<name>A0AAW1K7I4_SAPOF</name>
<gene>
    <name evidence="4" type="ORF">RND81_06G040500</name>
</gene>
<dbReference type="Gene3D" id="3.40.50.2300">
    <property type="match status" value="1"/>
</dbReference>
<dbReference type="AlphaFoldDB" id="A0AAW1K7I4"/>
<dbReference type="SUPFAM" id="SSF52172">
    <property type="entry name" value="CheY-like"/>
    <property type="match status" value="1"/>
</dbReference>
<dbReference type="InterPro" id="IPR011006">
    <property type="entry name" value="CheY-like_superfamily"/>
</dbReference>
<dbReference type="Proteomes" id="UP001443914">
    <property type="component" value="Unassembled WGS sequence"/>
</dbReference>
<keyword evidence="5" id="KW-1185">Reference proteome</keyword>
<reference evidence="4" key="1">
    <citation type="submission" date="2024-03" db="EMBL/GenBank/DDBJ databases">
        <title>WGS assembly of Saponaria officinalis var. Norfolk2.</title>
        <authorList>
            <person name="Jenkins J."/>
            <person name="Shu S."/>
            <person name="Grimwood J."/>
            <person name="Barry K."/>
            <person name="Goodstein D."/>
            <person name="Schmutz J."/>
            <person name="Leebens-Mack J."/>
            <person name="Osbourn A."/>
        </authorList>
    </citation>
    <scope>NUCLEOTIDE SEQUENCE [LARGE SCALE GENOMIC DNA]</scope>
    <source>
        <strain evidence="4">JIC</strain>
    </source>
</reference>